<evidence type="ECO:0000313" key="2">
    <source>
        <dbReference type="EMBL" id="CAF0738621.1"/>
    </source>
</evidence>
<keyword evidence="3" id="KW-1185">Reference proteome</keyword>
<proteinExistence type="predicted"/>
<feature type="transmembrane region" description="Helical" evidence="1">
    <location>
        <begin position="22"/>
        <end position="47"/>
    </location>
</feature>
<dbReference type="EMBL" id="CAJNOC010000283">
    <property type="protein sequence ID" value="CAF0738621.1"/>
    <property type="molecule type" value="Genomic_DNA"/>
</dbReference>
<comment type="caution">
    <text evidence="2">The sequence shown here is derived from an EMBL/GenBank/DDBJ whole genome shotgun (WGS) entry which is preliminary data.</text>
</comment>
<keyword evidence="1" id="KW-0812">Transmembrane</keyword>
<evidence type="ECO:0000256" key="1">
    <source>
        <dbReference type="SAM" id="Phobius"/>
    </source>
</evidence>
<dbReference type="Proteomes" id="UP000663879">
    <property type="component" value="Unassembled WGS sequence"/>
</dbReference>
<name>A0A813NTM3_9BILA</name>
<sequence>MTSSNQTNFLSEFRNKFHERKLIRWILFTYPKTCFGLGLFLTSGYIYTTMSMANLELKQKIRNEKKFYSNISINDDESKN</sequence>
<protein>
    <submittedName>
        <fullName evidence="2">Uncharacterized protein</fullName>
    </submittedName>
</protein>
<dbReference type="AlphaFoldDB" id="A0A813NTM3"/>
<keyword evidence="1" id="KW-1133">Transmembrane helix</keyword>
<reference evidence="2" key="1">
    <citation type="submission" date="2021-02" db="EMBL/GenBank/DDBJ databases">
        <authorList>
            <person name="Nowell W R."/>
        </authorList>
    </citation>
    <scope>NUCLEOTIDE SEQUENCE</scope>
    <source>
        <strain evidence="2">Ploen Becks lab</strain>
    </source>
</reference>
<organism evidence="2 3">
    <name type="scientific">Brachionus calyciflorus</name>
    <dbReference type="NCBI Taxonomy" id="104777"/>
    <lineage>
        <taxon>Eukaryota</taxon>
        <taxon>Metazoa</taxon>
        <taxon>Spiralia</taxon>
        <taxon>Gnathifera</taxon>
        <taxon>Rotifera</taxon>
        <taxon>Eurotatoria</taxon>
        <taxon>Monogononta</taxon>
        <taxon>Pseudotrocha</taxon>
        <taxon>Ploima</taxon>
        <taxon>Brachionidae</taxon>
        <taxon>Brachionus</taxon>
    </lineage>
</organism>
<accession>A0A813NTM3</accession>
<gene>
    <name evidence="2" type="ORF">OXX778_LOCUS3266</name>
</gene>
<evidence type="ECO:0000313" key="3">
    <source>
        <dbReference type="Proteomes" id="UP000663879"/>
    </source>
</evidence>
<keyword evidence="1" id="KW-0472">Membrane</keyword>